<dbReference type="OrthoDB" id="112837at2"/>
<comment type="subcellular location">
    <subcellularLocation>
        <location evidence="1">Cell membrane</location>
        <topology evidence="1">Multi-pass membrane protein</topology>
    </subcellularLocation>
</comment>
<evidence type="ECO:0000256" key="7">
    <source>
        <dbReference type="SAM" id="MobiDB-lite"/>
    </source>
</evidence>
<feature type="transmembrane region" description="Helical" evidence="8">
    <location>
        <begin position="32"/>
        <end position="49"/>
    </location>
</feature>
<feature type="transmembrane region" description="Helical" evidence="8">
    <location>
        <begin position="148"/>
        <end position="168"/>
    </location>
</feature>
<organism evidence="9 10">
    <name type="scientific">Skermanella stibiiresistens SB22</name>
    <dbReference type="NCBI Taxonomy" id="1385369"/>
    <lineage>
        <taxon>Bacteria</taxon>
        <taxon>Pseudomonadati</taxon>
        <taxon>Pseudomonadota</taxon>
        <taxon>Alphaproteobacteria</taxon>
        <taxon>Rhodospirillales</taxon>
        <taxon>Azospirillaceae</taxon>
        <taxon>Skermanella</taxon>
    </lineage>
</organism>
<keyword evidence="4 8" id="KW-0812">Transmembrane</keyword>
<evidence type="ECO:0000256" key="2">
    <source>
        <dbReference type="ARBA" id="ARBA00008929"/>
    </source>
</evidence>
<feature type="transmembrane region" description="Helical" evidence="8">
    <location>
        <begin position="107"/>
        <end position="128"/>
    </location>
</feature>
<dbReference type="Gene3D" id="1.20.1630.10">
    <property type="entry name" value="Formate dehydrogenase/DMSO reductase domain"/>
    <property type="match status" value="1"/>
</dbReference>
<keyword evidence="5 8" id="KW-1133">Transmembrane helix</keyword>
<feature type="transmembrane region" description="Helical" evidence="8">
    <location>
        <begin position="69"/>
        <end position="86"/>
    </location>
</feature>
<feature type="region of interest" description="Disordered" evidence="7">
    <location>
        <begin position="324"/>
        <end position="345"/>
    </location>
</feature>
<gene>
    <name evidence="9" type="ORF">N825_34590</name>
</gene>
<dbReference type="Proteomes" id="UP000019486">
    <property type="component" value="Unassembled WGS sequence"/>
</dbReference>
<keyword evidence="6 8" id="KW-0472">Membrane</keyword>
<evidence type="ECO:0000313" key="9">
    <source>
        <dbReference type="EMBL" id="EWY40639.1"/>
    </source>
</evidence>
<accession>W9H3N4</accession>
<dbReference type="AlphaFoldDB" id="W9H3N4"/>
<comment type="caution">
    <text evidence="9">The sequence shown here is derived from an EMBL/GenBank/DDBJ whole genome shotgun (WGS) entry which is preliminary data.</text>
</comment>
<evidence type="ECO:0000256" key="3">
    <source>
        <dbReference type="ARBA" id="ARBA00022475"/>
    </source>
</evidence>
<reference evidence="9 10" key="1">
    <citation type="submission" date="2013-08" db="EMBL/GenBank/DDBJ databases">
        <title>The genome sequence of Skermanella stibiiresistens.</title>
        <authorList>
            <person name="Zhu W."/>
            <person name="Wang G."/>
        </authorList>
    </citation>
    <scope>NUCLEOTIDE SEQUENCE [LARGE SCALE GENOMIC DNA]</scope>
    <source>
        <strain evidence="9 10">SB22</strain>
    </source>
</reference>
<dbReference type="STRING" id="1385369.N825_34590"/>
<dbReference type="GO" id="GO:0005886">
    <property type="term" value="C:plasma membrane"/>
    <property type="evidence" value="ECO:0007669"/>
    <property type="project" value="UniProtKB-SubCell"/>
</dbReference>
<dbReference type="InterPro" id="IPR005614">
    <property type="entry name" value="NrfD-like"/>
</dbReference>
<sequence length="345" mass="36298">MRGFREPATRDWNGETYYDLASVKPSPFDWKIAAYVYIAGLSGSAQIISTLANTLGDGRDETIVRNGRYLALAGALLGPPLLIADLKTHKRFYNMLRIYRTSSPMSFGSYILMGFGATSGLTALGHLLGGSGREGDGSRPRARRVADMVQVPAAFLGAGMSTYTAALLSATSTPLWASAPRAMAAQFGTSAMATAAAALSLGEQISGDPENCRRLDGLAAVAAAGELVASAIAERGRRQVGTADTLREGATGSSYKVGALALGLGVPLACHAINALSKKPSRTLSVVGSLALLAGGMAMRQAVFQAGNKSAERSADYFRMTQRSLEGPEPRRRVDRMVEDTSRRG</sequence>
<comment type="similarity">
    <text evidence="2">Belongs to the NrfD family.</text>
</comment>
<dbReference type="PANTHER" id="PTHR34856:SF2">
    <property type="entry name" value="PROTEIN NRFD"/>
    <property type="match status" value="1"/>
</dbReference>
<dbReference type="EMBL" id="AVFL01000007">
    <property type="protein sequence ID" value="EWY40639.1"/>
    <property type="molecule type" value="Genomic_DNA"/>
</dbReference>
<protein>
    <recommendedName>
        <fullName evidence="11">Polysulfide reductase</fullName>
    </recommendedName>
</protein>
<dbReference type="Pfam" id="PF03916">
    <property type="entry name" value="NrfD"/>
    <property type="match status" value="1"/>
</dbReference>
<keyword evidence="10" id="KW-1185">Reference proteome</keyword>
<proteinExistence type="inferred from homology"/>
<evidence type="ECO:0008006" key="11">
    <source>
        <dbReference type="Google" id="ProtNLM"/>
    </source>
</evidence>
<evidence type="ECO:0000313" key="10">
    <source>
        <dbReference type="Proteomes" id="UP000019486"/>
    </source>
</evidence>
<name>W9H3N4_9PROT</name>
<feature type="compositionally biased region" description="Basic and acidic residues" evidence="7">
    <location>
        <begin position="326"/>
        <end position="345"/>
    </location>
</feature>
<dbReference type="InterPro" id="IPR052049">
    <property type="entry name" value="Electron_transfer_protein"/>
</dbReference>
<evidence type="ECO:0000256" key="4">
    <source>
        <dbReference type="ARBA" id="ARBA00022692"/>
    </source>
</evidence>
<evidence type="ECO:0000256" key="6">
    <source>
        <dbReference type="ARBA" id="ARBA00023136"/>
    </source>
</evidence>
<dbReference type="RefSeq" id="WP_051512021.1">
    <property type="nucleotide sequence ID" value="NZ_AVFL01000007.1"/>
</dbReference>
<evidence type="ECO:0000256" key="1">
    <source>
        <dbReference type="ARBA" id="ARBA00004651"/>
    </source>
</evidence>
<dbReference type="PANTHER" id="PTHR34856">
    <property type="entry name" value="PROTEIN NRFD"/>
    <property type="match status" value="1"/>
</dbReference>
<keyword evidence="3" id="KW-1003">Cell membrane</keyword>
<evidence type="ECO:0000256" key="8">
    <source>
        <dbReference type="SAM" id="Phobius"/>
    </source>
</evidence>
<evidence type="ECO:0000256" key="5">
    <source>
        <dbReference type="ARBA" id="ARBA00022989"/>
    </source>
</evidence>